<keyword evidence="2" id="KW-1185">Reference proteome</keyword>
<evidence type="ECO:0000313" key="1">
    <source>
        <dbReference type="EMBL" id="KAK9084237.1"/>
    </source>
</evidence>
<proteinExistence type="predicted"/>
<protein>
    <submittedName>
        <fullName evidence="1">Uncharacterized protein</fullName>
    </submittedName>
</protein>
<reference evidence="1 2" key="1">
    <citation type="submission" date="2024-01" db="EMBL/GenBank/DDBJ databases">
        <title>Genome assemblies of Stephania.</title>
        <authorList>
            <person name="Yang L."/>
        </authorList>
    </citation>
    <scope>NUCLEOTIDE SEQUENCE [LARGE SCALE GENOMIC DNA]</scope>
    <source>
        <strain evidence="1">JXDWG</strain>
        <tissue evidence="1">Leaf</tissue>
    </source>
</reference>
<gene>
    <name evidence="1" type="ORF">Scep_030708</name>
</gene>
<sequence>MRDELVHRAQKVRKENGFVFVIKHSNKDGCERRGKVFLTCERYGKYKGSKLLLPMYKAYIYIYIYI</sequence>
<comment type="caution">
    <text evidence="1">The sequence shown here is derived from an EMBL/GenBank/DDBJ whole genome shotgun (WGS) entry which is preliminary data.</text>
</comment>
<evidence type="ECO:0000313" key="2">
    <source>
        <dbReference type="Proteomes" id="UP001419268"/>
    </source>
</evidence>
<name>A0AAP0HGQ8_9MAGN</name>
<dbReference type="EMBL" id="JBBNAG010000013">
    <property type="protein sequence ID" value="KAK9084237.1"/>
    <property type="molecule type" value="Genomic_DNA"/>
</dbReference>
<accession>A0AAP0HGQ8</accession>
<dbReference type="Proteomes" id="UP001419268">
    <property type="component" value="Unassembled WGS sequence"/>
</dbReference>
<dbReference type="AlphaFoldDB" id="A0AAP0HGQ8"/>
<organism evidence="1 2">
    <name type="scientific">Stephania cephalantha</name>
    <dbReference type="NCBI Taxonomy" id="152367"/>
    <lineage>
        <taxon>Eukaryota</taxon>
        <taxon>Viridiplantae</taxon>
        <taxon>Streptophyta</taxon>
        <taxon>Embryophyta</taxon>
        <taxon>Tracheophyta</taxon>
        <taxon>Spermatophyta</taxon>
        <taxon>Magnoliopsida</taxon>
        <taxon>Ranunculales</taxon>
        <taxon>Menispermaceae</taxon>
        <taxon>Menispermoideae</taxon>
        <taxon>Cissampelideae</taxon>
        <taxon>Stephania</taxon>
    </lineage>
</organism>